<keyword evidence="6 7" id="KW-0472">Membrane</keyword>
<keyword evidence="3" id="KW-0808">Transferase</keyword>
<dbReference type="InterPro" id="IPR050256">
    <property type="entry name" value="Glycosyltransferase_2"/>
</dbReference>
<dbReference type="RefSeq" id="WP_169069291.1">
    <property type="nucleotide sequence ID" value="NZ_JAZKUC010000001.1"/>
</dbReference>
<dbReference type="InterPro" id="IPR029044">
    <property type="entry name" value="Nucleotide-diphossugar_trans"/>
</dbReference>
<keyword evidence="10" id="KW-1185">Reference proteome</keyword>
<evidence type="ECO:0000256" key="5">
    <source>
        <dbReference type="ARBA" id="ARBA00022989"/>
    </source>
</evidence>
<keyword evidence="2" id="KW-0328">Glycosyltransferase</keyword>
<dbReference type="PANTHER" id="PTHR48090:SF1">
    <property type="entry name" value="PROPHAGE BACTOPRENOL GLUCOSYL TRANSFERASE HOMOLOG"/>
    <property type="match status" value="1"/>
</dbReference>
<reference evidence="9" key="1">
    <citation type="submission" date="2019-03" db="EMBL/GenBank/DDBJ databases">
        <title>Metabolic reconstructions from genomes of highly enriched 'Candidatus Accumulibacter' and 'Candidatus Competibacter' bioreactor populations.</title>
        <authorList>
            <person name="Annavajhala M.K."/>
            <person name="Welles L."/>
            <person name="Abbas B."/>
            <person name="Sorokin D."/>
            <person name="Park H."/>
            <person name="Van Loosdrecht M."/>
            <person name="Chandran K."/>
        </authorList>
    </citation>
    <scope>NUCLEOTIDE SEQUENCE</scope>
    <source>
        <strain evidence="9">SBR_L</strain>
    </source>
</reference>
<accession>A0ABX1T3U5</accession>
<evidence type="ECO:0000256" key="3">
    <source>
        <dbReference type="ARBA" id="ARBA00022679"/>
    </source>
</evidence>
<gene>
    <name evidence="9" type="ORF">E4Q08_03075</name>
</gene>
<evidence type="ECO:0000259" key="8">
    <source>
        <dbReference type="Pfam" id="PF00535"/>
    </source>
</evidence>
<evidence type="ECO:0000256" key="4">
    <source>
        <dbReference type="ARBA" id="ARBA00022692"/>
    </source>
</evidence>
<dbReference type="EMBL" id="SPMX01000006">
    <property type="protein sequence ID" value="NMQ04315.1"/>
    <property type="molecule type" value="Genomic_DNA"/>
</dbReference>
<keyword evidence="4 7" id="KW-0812">Transmembrane</keyword>
<evidence type="ECO:0000256" key="6">
    <source>
        <dbReference type="ARBA" id="ARBA00023136"/>
    </source>
</evidence>
<protein>
    <submittedName>
        <fullName evidence="9">Glycosyltransferase</fullName>
    </submittedName>
</protein>
<feature type="domain" description="Glycosyltransferase 2-like" evidence="8">
    <location>
        <begin position="5"/>
        <end position="165"/>
    </location>
</feature>
<evidence type="ECO:0000256" key="7">
    <source>
        <dbReference type="SAM" id="Phobius"/>
    </source>
</evidence>
<evidence type="ECO:0000256" key="1">
    <source>
        <dbReference type="ARBA" id="ARBA00004141"/>
    </source>
</evidence>
<name>A0ABX1T3U5_9PROT</name>
<comment type="caution">
    <text evidence="9">The sequence shown here is derived from an EMBL/GenBank/DDBJ whole genome shotgun (WGS) entry which is preliminary data.</text>
</comment>
<feature type="transmembrane region" description="Helical" evidence="7">
    <location>
        <begin position="229"/>
        <end position="251"/>
    </location>
</feature>
<evidence type="ECO:0000313" key="9">
    <source>
        <dbReference type="EMBL" id="NMQ04315.1"/>
    </source>
</evidence>
<dbReference type="Pfam" id="PF00535">
    <property type="entry name" value="Glycos_transf_2"/>
    <property type="match status" value="1"/>
</dbReference>
<dbReference type="SUPFAM" id="SSF53448">
    <property type="entry name" value="Nucleotide-diphospho-sugar transferases"/>
    <property type="match status" value="1"/>
</dbReference>
<dbReference type="InterPro" id="IPR001173">
    <property type="entry name" value="Glyco_trans_2-like"/>
</dbReference>
<organism evidence="9 10">
    <name type="scientific">Candidatus Accumulibacter contiguus</name>
    <dbReference type="NCBI Taxonomy" id="2954381"/>
    <lineage>
        <taxon>Bacteria</taxon>
        <taxon>Pseudomonadati</taxon>
        <taxon>Pseudomonadota</taxon>
        <taxon>Betaproteobacteria</taxon>
        <taxon>Candidatus Accumulibacter</taxon>
    </lineage>
</organism>
<evidence type="ECO:0000313" key="10">
    <source>
        <dbReference type="Proteomes" id="UP000886469"/>
    </source>
</evidence>
<keyword evidence="5 7" id="KW-1133">Transmembrane helix</keyword>
<evidence type="ECO:0000256" key="2">
    <source>
        <dbReference type="ARBA" id="ARBA00022676"/>
    </source>
</evidence>
<feature type="transmembrane region" description="Helical" evidence="7">
    <location>
        <begin position="263"/>
        <end position="289"/>
    </location>
</feature>
<dbReference type="Gene3D" id="3.90.550.10">
    <property type="entry name" value="Spore Coat Polysaccharide Biosynthesis Protein SpsA, Chain A"/>
    <property type="match status" value="1"/>
</dbReference>
<dbReference type="Proteomes" id="UP000886469">
    <property type="component" value="Unassembled WGS sequence"/>
</dbReference>
<sequence>MKLISIVTGCFNEEDNVEELYTRIRAQLERLPAYDYEHIFIDNASTDGTVRKIKAMAALDRRVKLIVNTRNFGHIRSPIHALLQASGDAVIAMASDLQEPPELIPEFIAQWEQGYRVVAGVKPSSQHTTAMSFIRRFFYATIGRISDTRLIPNFTGFGLYDRAVVEVIRQMDDPYPYFRGLIADIGFEHAEIPFVQPRRSRGISKNNFYTLYDMAILGITSHSKVPIRLATMAGFALSALSLLVAIAYLVYKLLSWEQFSVGIAPVLIGFFFFASVQLFFIGILGEYIAAIHTQVLKRPLVVEKERVNFDASPPAH</sequence>
<dbReference type="PANTHER" id="PTHR48090">
    <property type="entry name" value="UNDECAPRENYL-PHOSPHATE 4-DEOXY-4-FORMAMIDO-L-ARABINOSE TRANSFERASE-RELATED"/>
    <property type="match status" value="1"/>
</dbReference>
<proteinExistence type="predicted"/>
<comment type="subcellular location">
    <subcellularLocation>
        <location evidence="1">Membrane</location>
        <topology evidence="1">Multi-pass membrane protein</topology>
    </subcellularLocation>
</comment>
<dbReference type="CDD" id="cd04187">
    <property type="entry name" value="DPM1_like_bac"/>
    <property type="match status" value="1"/>
</dbReference>